<keyword evidence="2" id="KW-0732">Signal</keyword>
<dbReference type="AlphaFoldDB" id="A0A8H3CV31"/>
<dbReference type="GO" id="GO:0016787">
    <property type="term" value="F:hydrolase activity"/>
    <property type="evidence" value="ECO:0007669"/>
    <property type="project" value="UniProtKB-KW"/>
</dbReference>
<accession>A0A8H3CV31</accession>
<dbReference type="InterPro" id="IPR012341">
    <property type="entry name" value="6hp_glycosidase-like_sf"/>
</dbReference>
<dbReference type="GO" id="GO:0005975">
    <property type="term" value="P:carbohydrate metabolic process"/>
    <property type="evidence" value="ECO:0007669"/>
    <property type="project" value="InterPro"/>
</dbReference>
<keyword evidence="1" id="KW-0378">Hydrolase</keyword>
<protein>
    <recommendedName>
        <fullName evidence="5">Unsaturated rhamnogalacturonyl hydrolase YesR</fullName>
    </recommendedName>
</protein>
<dbReference type="SUPFAM" id="SSF48208">
    <property type="entry name" value="Six-hairpin glycosidases"/>
    <property type="match status" value="2"/>
</dbReference>
<dbReference type="PANTHER" id="PTHR41814">
    <property type="entry name" value="EXPRESSED PROTEIN"/>
    <property type="match status" value="1"/>
</dbReference>
<dbReference type="Proteomes" id="UP000663861">
    <property type="component" value="Unassembled WGS sequence"/>
</dbReference>
<evidence type="ECO:0008006" key="5">
    <source>
        <dbReference type="Google" id="ProtNLM"/>
    </source>
</evidence>
<sequence length="430" mass="46580">MNIIGRSLIVLLLSSTAIAADGSTGLNASMVSQVKQRLADSAKLSWELGTRIQTLLELDTPSFSVFSEDFPPPRDAPDSLDDVIGIARNIVQSKSDGELPLMEDGSAADPASNGVGVLIANWTGASGGNYDQAAADQLTFLLSVTPRAPNGAISHRVDEAQLWSDFIYMVPPFLAYYGVITNNESLVEESYNQIKLYRDVLADDTGMWQHIRLGSFEDRGYWSTGNGWAAMGMLRDRGYWSTGNGWAAMGMLRVLVTIRASEWSKSMRRHVSDLEDWVREILDAMWPKLTDQGMFYNYADDPSSFQDAASAALIAASTYRLSLVAGIHTHLPSAERVHAALSIVGSNTTNPNARIISNGWLTPVVNPHSFREEGAESAEGQAFVLQMHAAWADWVEDGQKGANAAAKSCGSVGWFMVLGVLVGVLGAGVW</sequence>
<comment type="caution">
    <text evidence="3">The sequence shown here is derived from an EMBL/GenBank/DDBJ whole genome shotgun (WGS) entry which is preliminary data.</text>
</comment>
<organism evidence="3 4">
    <name type="scientific">Rhizoctonia solani</name>
    <dbReference type="NCBI Taxonomy" id="456999"/>
    <lineage>
        <taxon>Eukaryota</taxon>
        <taxon>Fungi</taxon>
        <taxon>Dikarya</taxon>
        <taxon>Basidiomycota</taxon>
        <taxon>Agaricomycotina</taxon>
        <taxon>Agaricomycetes</taxon>
        <taxon>Cantharellales</taxon>
        <taxon>Ceratobasidiaceae</taxon>
        <taxon>Rhizoctonia</taxon>
    </lineage>
</organism>
<dbReference type="Gene3D" id="1.50.10.10">
    <property type="match status" value="2"/>
</dbReference>
<dbReference type="InterPro" id="IPR010905">
    <property type="entry name" value="Glyco_hydro_88"/>
</dbReference>
<evidence type="ECO:0000313" key="3">
    <source>
        <dbReference type="EMBL" id="CAE6500540.1"/>
    </source>
</evidence>
<name>A0A8H3CV31_9AGAM</name>
<evidence type="ECO:0000256" key="1">
    <source>
        <dbReference type="ARBA" id="ARBA00022801"/>
    </source>
</evidence>
<gene>
    <name evidence="3" type="ORF">RDB_LOCUS121992</name>
</gene>
<feature type="signal peptide" evidence="2">
    <location>
        <begin position="1"/>
        <end position="19"/>
    </location>
</feature>
<dbReference type="PANTHER" id="PTHR41814:SF1">
    <property type="entry name" value="CELLULASE"/>
    <property type="match status" value="1"/>
</dbReference>
<dbReference type="Pfam" id="PF07470">
    <property type="entry name" value="Glyco_hydro_88"/>
    <property type="match status" value="1"/>
</dbReference>
<evidence type="ECO:0000313" key="4">
    <source>
        <dbReference type="Proteomes" id="UP000663861"/>
    </source>
</evidence>
<evidence type="ECO:0000256" key="2">
    <source>
        <dbReference type="SAM" id="SignalP"/>
    </source>
</evidence>
<proteinExistence type="predicted"/>
<dbReference type="EMBL" id="CAJMWY010003221">
    <property type="protein sequence ID" value="CAE6500540.1"/>
    <property type="molecule type" value="Genomic_DNA"/>
</dbReference>
<feature type="chain" id="PRO_5034063995" description="Unsaturated rhamnogalacturonyl hydrolase YesR" evidence="2">
    <location>
        <begin position="20"/>
        <end position="430"/>
    </location>
</feature>
<dbReference type="InterPro" id="IPR008928">
    <property type="entry name" value="6-hairpin_glycosidase_sf"/>
</dbReference>
<reference evidence="3" key="1">
    <citation type="submission" date="2021-01" db="EMBL/GenBank/DDBJ databases">
        <authorList>
            <person name="Kaushik A."/>
        </authorList>
    </citation>
    <scope>NUCLEOTIDE SEQUENCE</scope>
    <source>
        <strain evidence="3">AG4-RS23</strain>
    </source>
</reference>